<dbReference type="OrthoDB" id="4411017at2"/>
<dbReference type="HOGENOM" id="CLU_1913533_0_0_11"/>
<dbReference type="AlphaFoldDB" id="X5DR90"/>
<dbReference type="Proteomes" id="UP000023703">
    <property type="component" value="Chromosome"/>
</dbReference>
<evidence type="ECO:0000313" key="4">
    <source>
        <dbReference type="Proteomes" id="UP000023703"/>
    </source>
</evidence>
<evidence type="ECO:0000256" key="1">
    <source>
        <dbReference type="SAM" id="MobiDB-lite"/>
    </source>
</evidence>
<gene>
    <name evidence="3" type="ORF">CGLY_03695</name>
</gene>
<feature type="compositionally biased region" description="Polar residues" evidence="1">
    <location>
        <begin position="35"/>
        <end position="50"/>
    </location>
</feature>
<dbReference type="RefSeq" id="WP_038546341.1">
    <property type="nucleotide sequence ID" value="NZ_CP006842.1"/>
</dbReference>
<name>X5DR90_9CORY</name>
<dbReference type="KEGG" id="cgy:CGLY_03695"/>
<feature type="chain" id="PRO_5004954558" evidence="2">
    <location>
        <begin position="27"/>
        <end position="132"/>
    </location>
</feature>
<feature type="region of interest" description="Disordered" evidence="1">
    <location>
        <begin position="26"/>
        <end position="58"/>
    </location>
</feature>
<accession>X5DR90</accession>
<organism evidence="3 4">
    <name type="scientific">Corynebacterium glyciniphilum AJ 3170</name>
    <dbReference type="NCBI Taxonomy" id="1404245"/>
    <lineage>
        <taxon>Bacteria</taxon>
        <taxon>Bacillati</taxon>
        <taxon>Actinomycetota</taxon>
        <taxon>Actinomycetes</taxon>
        <taxon>Mycobacteriales</taxon>
        <taxon>Corynebacteriaceae</taxon>
        <taxon>Corynebacterium</taxon>
    </lineage>
</organism>
<evidence type="ECO:0000256" key="2">
    <source>
        <dbReference type="SAM" id="SignalP"/>
    </source>
</evidence>
<evidence type="ECO:0000313" key="3">
    <source>
        <dbReference type="EMBL" id="AHW63187.1"/>
    </source>
</evidence>
<dbReference type="eggNOG" id="ENOG5031XDB">
    <property type="taxonomic scope" value="Bacteria"/>
</dbReference>
<sequence>MKARKTFLTAATAVTLAIAGTSVASAQEELPDDASTGSSASNEDSGSAPTAGSAELSAERDVFGSVTGADALGSWTGDQFDYGKATEALVSLAVGGAAVATLAGAYTAAIDASDAFQGVLQDSRNFIEGQLG</sequence>
<dbReference type="EMBL" id="CP006842">
    <property type="protein sequence ID" value="AHW63187.1"/>
    <property type="molecule type" value="Genomic_DNA"/>
</dbReference>
<protein>
    <submittedName>
        <fullName evidence="3">Putative secreted protein</fullName>
    </submittedName>
</protein>
<reference evidence="3 4" key="1">
    <citation type="journal article" date="2015" name="Int. J. Syst. Evol. Microbiol.">
        <title>Revisiting Corynebacterium glyciniphilum (ex Kubota et al., 1972) sp. nov., nom. rev., isolated from putrefied banana.</title>
        <authorList>
            <person name="Al-Dilaimi A."/>
            <person name="Bednarz H."/>
            <person name="Lomker A."/>
            <person name="Niehaus K."/>
            <person name="Kalinowski J."/>
            <person name="Ruckert C."/>
        </authorList>
    </citation>
    <scope>NUCLEOTIDE SEQUENCE [LARGE SCALE GENOMIC DNA]</scope>
    <source>
        <strain evidence="3">AJ 3170</strain>
    </source>
</reference>
<keyword evidence="4" id="KW-1185">Reference proteome</keyword>
<keyword evidence="2" id="KW-0732">Signal</keyword>
<proteinExistence type="predicted"/>
<feature type="signal peptide" evidence="2">
    <location>
        <begin position="1"/>
        <end position="26"/>
    </location>
</feature>